<keyword evidence="3" id="KW-1185">Reference proteome</keyword>
<feature type="compositionally biased region" description="Polar residues" evidence="1">
    <location>
        <begin position="1"/>
        <end position="11"/>
    </location>
</feature>
<proteinExistence type="predicted"/>
<name>A0AAN7JGC1_9MYRT</name>
<protein>
    <submittedName>
        <fullName evidence="2">Uncharacterized protein</fullName>
    </submittedName>
</protein>
<organism evidence="2 3">
    <name type="scientific">Trapa incisa</name>
    <dbReference type="NCBI Taxonomy" id="236973"/>
    <lineage>
        <taxon>Eukaryota</taxon>
        <taxon>Viridiplantae</taxon>
        <taxon>Streptophyta</taxon>
        <taxon>Embryophyta</taxon>
        <taxon>Tracheophyta</taxon>
        <taxon>Spermatophyta</taxon>
        <taxon>Magnoliopsida</taxon>
        <taxon>eudicotyledons</taxon>
        <taxon>Gunneridae</taxon>
        <taxon>Pentapetalae</taxon>
        <taxon>rosids</taxon>
        <taxon>malvids</taxon>
        <taxon>Myrtales</taxon>
        <taxon>Lythraceae</taxon>
        <taxon>Trapa</taxon>
    </lineage>
</organism>
<reference evidence="2 3" key="1">
    <citation type="journal article" date="2023" name="Hortic Res">
        <title>Pangenome of water caltrop reveals structural variations and asymmetric subgenome divergence after allopolyploidization.</title>
        <authorList>
            <person name="Zhang X."/>
            <person name="Chen Y."/>
            <person name="Wang L."/>
            <person name="Yuan Y."/>
            <person name="Fang M."/>
            <person name="Shi L."/>
            <person name="Lu R."/>
            <person name="Comes H.P."/>
            <person name="Ma Y."/>
            <person name="Chen Y."/>
            <person name="Huang G."/>
            <person name="Zhou Y."/>
            <person name="Zheng Z."/>
            <person name="Qiu Y."/>
        </authorList>
    </citation>
    <scope>NUCLEOTIDE SEQUENCE [LARGE SCALE GENOMIC DNA]</scope>
    <source>
        <tissue evidence="2">Roots</tissue>
    </source>
</reference>
<gene>
    <name evidence="2" type="ORF">SAY87_025168</name>
</gene>
<dbReference type="Proteomes" id="UP001345219">
    <property type="component" value="Chromosome 19"/>
</dbReference>
<sequence>MIKDANQQKTPRSPWPDGNQDEGCGSPSNAPSRIGITTELLVAEQDADAAGKESSCLRTRLAEMSLRSSPDPSVFRSIK</sequence>
<accession>A0AAN7JGC1</accession>
<evidence type="ECO:0000256" key="1">
    <source>
        <dbReference type="SAM" id="MobiDB-lite"/>
    </source>
</evidence>
<evidence type="ECO:0000313" key="3">
    <source>
        <dbReference type="Proteomes" id="UP001345219"/>
    </source>
</evidence>
<evidence type="ECO:0000313" key="2">
    <source>
        <dbReference type="EMBL" id="KAK4741580.1"/>
    </source>
</evidence>
<dbReference type="EMBL" id="JAXIOK010000024">
    <property type="protein sequence ID" value="KAK4741580.1"/>
    <property type="molecule type" value="Genomic_DNA"/>
</dbReference>
<dbReference type="AlphaFoldDB" id="A0AAN7JGC1"/>
<feature type="region of interest" description="Disordered" evidence="1">
    <location>
        <begin position="1"/>
        <end position="37"/>
    </location>
</feature>
<comment type="caution">
    <text evidence="2">The sequence shown here is derived from an EMBL/GenBank/DDBJ whole genome shotgun (WGS) entry which is preliminary data.</text>
</comment>